<keyword evidence="4" id="KW-1185">Reference proteome</keyword>
<gene>
    <name evidence="3" type="ORF">ER308_10740</name>
</gene>
<dbReference type="EMBL" id="CP036402">
    <property type="protein sequence ID" value="QBI19988.1"/>
    <property type="molecule type" value="Genomic_DNA"/>
</dbReference>
<dbReference type="InterPro" id="IPR000873">
    <property type="entry name" value="AMP-dep_synth/lig_dom"/>
</dbReference>
<feature type="domain" description="AMP-dependent synthetase/ligase" evidence="2">
    <location>
        <begin position="81"/>
        <end position="475"/>
    </location>
</feature>
<feature type="compositionally biased region" description="Basic residues" evidence="1">
    <location>
        <begin position="41"/>
        <end position="51"/>
    </location>
</feature>
<reference evidence="3 4" key="1">
    <citation type="submission" date="2019-01" db="EMBL/GenBank/DDBJ databases">
        <title>Egibacter rhizosphaerae EGI 80759T.</title>
        <authorList>
            <person name="Chen D.-D."/>
            <person name="Tian Y."/>
            <person name="Jiao J.-Y."/>
            <person name="Zhang X.-T."/>
            <person name="Zhang Y.-G."/>
            <person name="Zhang Y."/>
            <person name="Xiao M."/>
            <person name="Shu W.-S."/>
            <person name="Li W.-J."/>
        </authorList>
    </citation>
    <scope>NUCLEOTIDE SEQUENCE [LARGE SCALE GENOMIC DNA]</scope>
    <source>
        <strain evidence="3 4">EGI 80759</strain>
    </source>
</reference>
<dbReference type="OrthoDB" id="9803968at2"/>
<evidence type="ECO:0000313" key="3">
    <source>
        <dbReference type="EMBL" id="QBI19988.1"/>
    </source>
</evidence>
<dbReference type="PANTHER" id="PTHR43767">
    <property type="entry name" value="LONG-CHAIN-FATTY-ACID--COA LIGASE"/>
    <property type="match status" value="1"/>
</dbReference>
<dbReference type="InterPro" id="IPR042099">
    <property type="entry name" value="ANL_N_sf"/>
</dbReference>
<name>A0A411YFI6_9ACTN</name>
<dbReference type="Proteomes" id="UP000291469">
    <property type="component" value="Chromosome"/>
</dbReference>
<dbReference type="PANTHER" id="PTHR43767:SF1">
    <property type="entry name" value="NONRIBOSOMAL PEPTIDE SYNTHASE PES1 (EUROFUNG)-RELATED"/>
    <property type="match status" value="1"/>
</dbReference>
<dbReference type="KEGG" id="erz:ER308_10740"/>
<protein>
    <recommendedName>
        <fullName evidence="2">AMP-dependent synthetase/ligase domain-containing protein</fullName>
    </recommendedName>
</protein>
<proteinExistence type="predicted"/>
<sequence length="513" mass="54330">MSWSREPDRAGARRTARRVGGGLGVVHRRVPVGRSHLDRRPRPRARRRRRGAVPLVSPSARPTGVPATYPYPAVPFTRLLDDAAHDFPSHEAVAFRGHTLTYRELLDQVDRCAAGLADLGITQGDRLASLLSPSPQVVIVTLAAARLGAVLVPLPFDISPEPIAHAVTDTGCRALVCEDRAYATVAQLKGRLPTLVHLLVTSPVAYAAFPRTLRGRLPRQARRDGAVGLKELIRRSPPAARQAPVDPAGDLLAVVGTWGAGTTADRVPVSAWDRGVALTHDAAVVASFQARLWIPDVQAGRERVLLAADPWSGFWLSGGLGLSLLSAARMGFPSAEATRIDRDVGDQQATLAVGGVARLAGDRGDHDPPAADAGLGGRAELTSLRVALVDGPVAPAAVERAHSRGGVRLRGGLALPELAGLAIADPVYGRARAGSYGLPLPDVAARVVDEDERPAADGATGRLEVAGPQLLRGYWGRPEQTRAVLRDGWLRTGRWAVRDAEGFLWPAPPPATA</sequence>
<dbReference type="Pfam" id="PF00501">
    <property type="entry name" value="AMP-binding"/>
    <property type="match status" value="1"/>
</dbReference>
<feature type="region of interest" description="Disordered" evidence="1">
    <location>
        <begin position="1"/>
        <end position="61"/>
    </location>
</feature>
<dbReference type="Gene3D" id="3.40.50.12780">
    <property type="entry name" value="N-terminal domain of ligase-like"/>
    <property type="match status" value="1"/>
</dbReference>
<dbReference type="InterPro" id="IPR050237">
    <property type="entry name" value="ATP-dep_AMP-bd_enzyme"/>
</dbReference>
<evidence type="ECO:0000259" key="2">
    <source>
        <dbReference type="Pfam" id="PF00501"/>
    </source>
</evidence>
<evidence type="ECO:0000313" key="4">
    <source>
        <dbReference type="Proteomes" id="UP000291469"/>
    </source>
</evidence>
<accession>A0A411YFI6</accession>
<dbReference type="AlphaFoldDB" id="A0A411YFI6"/>
<feature type="compositionally biased region" description="Basic and acidic residues" evidence="1">
    <location>
        <begin position="1"/>
        <end position="11"/>
    </location>
</feature>
<organism evidence="3 4">
    <name type="scientific">Egibacter rhizosphaerae</name>
    <dbReference type="NCBI Taxonomy" id="1670831"/>
    <lineage>
        <taxon>Bacteria</taxon>
        <taxon>Bacillati</taxon>
        <taxon>Actinomycetota</taxon>
        <taxon>Nitriliruptoria</taxon>
        <taxon>Egibacterales</taxon>
        <taxon>Egibacteraceae</taxon>
        <taxon>Egibacter</taxon>
    </lineage>
</organism>
<dbReference type="SUPFAM" id="SSF56801">
    <property type="entry name" value="Acetyl-CoA synthetase-like"/>
    <property type="match status" value="1"/>
</dbReference>
<evidence type="ECO:0000256" key="1">
    <source>
        <dbReference type="SAM" id="MobiDB-lite"/>
    </source>
</evidence>